<dbReference type="Pfam" id="PF03572">
    <property type="entry name" value="Peptidase_S41"/>
    <property type="match status" value="1"/>
</dbReference>
<dbReference type="Gene3D" id="3.90.226.10">
    <property type="entry name" value="2-enoyl-CoA Hydratase, Chain A, domain 1"/>
    <property type="match status" value="1"/>
</dbReference>
<evidence type="ECO:0000259" key="1">
    <source>
        <dbReference type="SMART" id="SM00245"/>
    </source>
</evidence>
<sequence length="451" mass="47349">MQSKLLSAAAMALALMGGQGVVPDKAHAQARPPVASSAAVELSATQRAAVLSAIRQAVRSSYVFPDRAPAILARLDAAQTSGRYDVSSPNELAGLISGDLRDASQDGHVYLEYAPDRFAAASAGADATQALSEIDAAAARRDNHGLSALEILPGNVRYLKIDAFHWVSDETGRAYDDAMRFLKGGDAVIIDLRGNGGGASEAVQYLVSHFLRAGTLEITFLKAGQEPVQTRALDNLPAGRLTGTPLYVLIDQASASAAESFAYDVQQFKLGRLVGANTAGAANNNDFFPIAPGFMLSLSVGRPVHAVSGGNWEGVGVAPDTPTSSVQALDAAQAEALRALLSTTTSDAAKTDYAWALTAVEARLNPPMVDAALLQSAPGAYRNYVVTMQDGALVVARPGHPLWPAPRKLQALTADGLFAVEGLDVLRIGFKDGALQLWWKDEPAPRIIPKT</sequence>
<dbReference type="SMART" id="SM00245">
    <property type="entry name" value="TSPc"/>
    <property type="match status" value="1"/>
</dbReference>
<dbReference type="Proteomes" id="UP000662957">
    <property type="component" value="Chromosome"/>
</dbReference>
<dbReference type="RefSeq" id="WP_205682514.1">
    <property type="nucleotide sequence ID" value="NZ_CP070968.1"/>
</dbReference>
<evidence type="ECO:0000313" key="3">
    <source>
        <dbReference type="Proteomes" id="UP000662957"/>
    </source>
</evidence>
<accession>A0ABX7LS33</accession>
<dbReference type="InterPro" id="IPR029045">
    <property type="entry name" value="ClpP/crotonase-like_dom_sf"/>
</dbReference>
<dbReference type="EMBL" id="CP070968">
    <property type="protein sequence ID" value="QSF55132.1"/>
    <property type="molecule type" value="Genomic_DNA"/>
</dbReference>
<dbReference type="CDD" id="cd07563">
    <property type="entry name" value="Peptidase_S41_IRBP"/>
    <property type="match status" value="1"/>
</dbReference>
<dbReference type="Gene3D" id="3.30.750.44">
    <property type="match status" value="1"/>
</dbReference>
<dbReference type="PANTHER" id="PTHR11261">
    <property type="entry name" value="INTERPHOTORECEPTOR RETINOID-BINDING PROTEIN"/>
    <property type="match status" value="1"/>
</dbReference>
<name>A0ABX7LS33_9CAUL</name>
<dbReference type="SUPFAM" id="SSF52096">
    <property type="entry name" value="ClpP/crotonase"/>
    <property type="match status" value="1"/>
</dbReference>
<dbReference type="InterPro" id="IPR005151">
    <property type="entry name" value="Tail-specific_protease"/>
</dbReference>
<reference evidence="2 3" key="1">
    <citation type="submission" date="2021-02" db="EMBL/GenBank/DDBJ databases">
        <title>Brevundimonas sp. CS1 genome sequence.</title>
        <authorList>
            <person name="Lee K."/>
            <person name="Choi Y.-J."/>
            <person name="Son H.-R."/>
        </authorList>
    </citation>
    <scope>NUCLEOTIDE SEQUENCE [LARGE SCALE GENOMIC DNA]</scope>
    <source>
        <strain evidence="2 3">CS1</strain>
    </source>
</reference>
<dbReference type="Pfam" id="PF11918">
    <property type="entry name" value="Peptidase_S41_N"/>
    <property type="match status" value="1"/>
</dbReference>
<dbReference type="PANTHER" id="PTHR11261:SF3">
    <property type="entry name" value="RETINOL-BINDING PROTEIN 3"/>
    <property type="match status" value="1"/>
</dbReference>
<protein>
    <submittedName>
        <fullName evidence="2">S41 family peptidase</fullName>
    </submittedName>
</protein>
<evidence type="ECO:0000313" key="2">
    <source>
        <dbReference type="EMBL" id="QSF55132.1"/>
    </source>
</evidence>
<proteinExistence type="predicted"/>
<gene>
    <name evidence="2" type="ORF">JX001_04810</name>
</gene>
<feature type="domain" description="Tail specific protease" evidence="1">
    <location>
        <begin position="131"/>
        <end position="324"/>
    </location>
</feature>
<keyword evidence="3" id="KW-1185">Reference proteome</keyword>
<organism evidence="2 3">
    <name type="scientific">Brevundimonas fontaquae</name>
    <dbReference type="NCBI Taxonomy" id="2813778"/>
    <lineage>
        <taxon>Bacteria</taxon>
        <taxon>Pseudomonadati</taxon>
        <taxon>Pseudomonadota</taxon>
        <taxon>Alphaproteobacteria</taxon>
        <taxon>Caulobacterales</taxon>
        <taxon>Caulobacteraceae</taxon>
        <taxon>Brevundimonas</taxon>
    </lineage>
</organism>